<dbReference type="FunFam" id="3.40.1170.10:FF:000001">
    <property type="entry name" value="DNA mismatch repair protein MutS"/>
    <property type="match status" value="1"/>
</dbReference>
<evidence type="ECO:0000313" key="13">
    <source>
        <dbReference type="EMBL" id="AKU90576.1"/>
    </source>
</evidence>
<dbReference type="OrthoDB" id="9802448at2"/>
<dbReference type="KEGG" id="vin:AKJ08_0963"/>
<evidence type="ECO:0000256" key="5">
    <source>
        <dbReference type="ARBA" id="ARBA00022840"/>
    </source>
</evidence>
<dbReference type="EMBL" id="CP012332">
    <property type="protein sequence ID" value="AKU90576.1"/>
    <property type="molecule type" value="Genomic_DNA"/>
</dbReference>
<keyword evidence="4 9" id="KW-0227">DNA damage</keyword>
<comment type="similarity">
    <text evidence="1 9 10">Belongs to the DNA mismatch repair MutS family.</text>
</comment>
<organism evidence="13 14">
    <name type="scientific">Vulgatibacter incomptus</name>
    <dbReference type="NCBI Taxonomy" id="1391653"/>
    <lineage>
        <taxon>Bacteria</taxon>
        <taxon>Pseudomonadati</taxon>
        <taxon>Myxococcota</taxon>
        <taxon>Myxococcia</taxon>
        <taxon>Myxococcales</taxon>
        <taxon>Cystobacterineae</taxon>
        <taxon>Vulgatibacteraceae</taxon>
        <taxon>Vulgatibacter</taxon>
    </lineage>
</organism>
<keyword evidence="5 9" id="KW-0067">ATP-binding</keyword>
<evidence type="ECO:0000259" key="12">
    <source>
        <dbReference type="PROSITE" id="PS00486"/>
    </source>
</evidence>
<dbReference type="Gene3D" id="3.40.1170.10">
    <property type="entry name" value="DNA repair protein MutS, domain I"/>
    <property type="match status" value="1"/>
</dbReference>
<dbReference type="FunFam" id="3.40.50.300:FF:000870">
    <property type="entry name" value="MutS protein homolog 4"/>
    <property type="match status" value="1"/>
</dbReference>
<dbReference type="NCBIfam" id="TIGR01070">
    <property type="entry name" value="mutS1"/>
    <property type="match status" value="1"/>
</dbReference>
<evidence type="ECO:0000256" key="7">
    <source>
        <dbReference type="ARBA" id="ARBA00023204"/>
    </source>
</evidence>
<dbReference type="Proteomes" id="UP000055590">
    <property type="component" value="Chromosome"/>
</dbReference>
<dbReference type="PROSITE" id="PS00486">
    <property type="entry name" value="DNA_MISMATCH_REPAIR_2"/>
    <property type="match status" value="1"/>
</dbReference>
<dbReference type="GO" id="GO:0005524">
    <property type="term" value="F:ATP binding"/>
    <property type="evidence" value="ECO:0007669"/>
    <property type="project" value="UniProtKB-UniRule"/>
</dbReference>
<dbReference type="SUPFAM" id="SSF53150">
    <property type="entry name" value="DNA repair protein MutS, domain II"/>
    <property type="match status" value="1"/>
</dbReference>
<reference evidence="13 14" key="1">
    <citation type="submission" date="2015-08" db="EMBL/GenBank/DDBJ databases">
        <authorList>
            <person name="Babu N.S."/>
            <person name="Beckwith C.J."/>
            <person name="Beseler K.G."/>
            <person name="Brison A."/>
            <person name="Carone J.V."/>
            <person name="Caskin T.P."/>
            <person name="Diamond M."/>
            <person name="Durham M.E."/>
            <person name="Foxe J.M."/>
            <person name="Go M."/>
            <person name="Henderson B.A."/>
            <person name="Jones I.B."/>
            <person name="McGettigan J.A."/>
            <person name="Micheletti S.J."/>
            <person name="Nasrallah M.E."/>
            <person name="Ortiz D."/>
            <person name="Piller C.R."/>
            <person name="Privatt S.R."/>
            <person name="Schneider S.L."/>
            <person name="Sharp S."/>
            <person name="Smith T.C."/>
            <person name="Stanton J.D."/>
            <person name="Ullery H.E."/>
            <person name="Wilson R.J."/>
            <person name="Serrano M.G."/>
            <person name="Buck G."/>
            <person name="Lee V."/>
            <person name="Wang Y."/>
            <person name="Carvalho R."/>
            <person name="Voegtly L."/>
            <person name="Shi R."/>
            <person name="Duckworth R."/>
            <person name="Johnson A."/>
            <person name="Loviza R."/>
            <person name="Walstead R."/>
            <person name="Shah Z."/>
            <person name="Kiflezghi M."/>
            <person name="Wade K."/>
            <person name="Ball S.L."/>
            <person name="Bradley K.W."/>
            <person name="Asai D.J."/>
            <person name="Bowman C.A."/>
            <person name="Russell D.A."/>
            <person name="Pope W.H."/>
            <person name="Jacobs-Sera D."/>
            <person name="Hendrix R.W."/>
            <person name="Hatfull G.F."/>
        </authorList>
    </citation>
    <scope>NUCLEOTIDE SEQUENCE [LARGE SCALE GENOMIC DNA]</scope>
    <source>
        <strain evidence="13 14">DSM 27710</strain>
    </source>
</reference>
<dbReference type="NCBIfam" id="NF003810">
    <property type="entry name" value="PRK05399.1"/>
    <property type="match status" value="1"/>
</dbReference>
<dbReference type="InterPro" id="IPR007861">
    <property type="entry name" value="DNA_mismatch_repair_MutS_clamp"/>
</dbReference>
<dbReference type="InterPro" id="IPR036678">
    <property type="entry name" value="MutS_con_dom_sf"/>
</dbReference>
<dbReference type="GO" id="GO:0030983">
    <property type="term" value="F:mismatched DNA binding"/>
    <property type="evidence" value="ECO:0007669"/>
    <property type="project" value="InterPro"/>
</dbReference>
<evidence type="ECO:0000313" key="14">
    <source>
        <dbReference type="Proteomes" id="UP000055590"/>
    </source>
</evidence>
<dbReference type="InterPro" id="IPR016151">
    <property type="entry name" value="DNA_mismatch_repair_MutS_N"/>
</dbReference>
<dbReference type="Gene3D" id="3.40.50.300">
    <property type="entry name" value="P-loop containing nucleotide triphosphate hydrolases"/>
    <property type="match status" value="1"/>
</dbReference>
<dbReference type="PANTHER" id="PTHR11361:SF34">
    <property type="entry name" value="DNA MISMATCH REPAIR PROTEIN MSH1, MITOCHONDRIAL"/>
    <property type="match status" value="1"/>
</dbReference>
<dbReference type="SMART" id="SM00534">
    <property type="entry name" value="MUTSac"/>
    <property type="match status" value="1"/>
</dbReference>
<dbReference type="AlphaFoldDB" id="A0A0K1PAY7"/>
<dbReference type="InterPro" id="IPR017261">
    <property type="entry name" value="DNA_mismatch_repair_MutS/MSH"/>
</dbReference>
<evidence type="ECO:0000256" key="3">
    <source>
        <dbReference type="ARBA" id="ARBA00022741"/>
    </source>
</evidence>
<name>A0A0K1PAY7_9BACT</name>
<dbReference type="InterPro" id="IPR027417">
    <property type="entry name" value="P-loop_NTPase"/>
</dbReference>
<dbReference type="Pfam" id="PF05192">
    <property type="entry name" value="MutS_III"/>
    <property type="match status" value="1"/>
</dbReference>
<dbReference type="InterPro" id="IPR000432">
    <property type="entry name" value="DNA_mismatch_repair_MutS_C"/>
</dbReference>
<evidence type="ECO:0000256" key="6">
    <source>
        <dbReference type="ARBA" id="ARBA00023125"/>
    </source>
</evidence>
<dbReference type="GO" id="GO:0006298">
    <property type="term" value="P:mismatch repair"/>
    <property type="evidence" value="ECO:0007669"/>
    <property type="project" value="UniProtKB-UniRule"/>
</dbReference>
<evidence type="ECO:0000256" key="11">
    <source>
        <dbReference type="SAM" id="MobiDB-lite"/>
    </source>
</evidence>
<dbReference type="GO" id="GO:0140664">
    <property type="term" value="F:ATP-dependent DNA damage sensor activity"/>
    <property type="evidence" value="ECO:0007669"/>
    <property type="project" value="InterPro"/>
</dbReference>
<dbReference type="InterPro" id="IPR036187">
    <property type="entry name" value="DNA_mismatch_repair_MutS_sf"/>
</dbReference>
<dbReference type="Pfam" id="PF01624">
    <property type="entry name" value="MutS_I"/>
    <property type="match status" value="1"/>
</dbReference>
<evidence type="ECO:0000256" key="4">
    <source>
        <dbReference type="ARBA" id="ARBA00022763"/>
    </source>
</evidence>
<dbReference type="PATRIC" id="fig|1391653.3.peg.986"/>
<dbReference type="InterPro" id="IPR007860">
    <property type="entry name" value="DNA_mmatch_repair_MutS_con_dom"/>
</dbReference>
<dbReference type="Gene3D" id="1.10.1420.10">
    <property type="match status" value="2"/>
</dbReference>
<dbReference type="Gene3D" id="6.10.140.430">
    <property type="match status" value="1"/>
</dbReference>
<sequence length="890" mass="96383">MSTMLVSSSPGVFESATPMMRQYLEKKAQVPDAVLFFRLGDFYEMFYEDAIAASEVLGIALTSRSKAGEERVPMCGFPHHAARGYVAKMIAQGHKVAICDQVEVQGSGSKAMFTREITRVVTPGMVLDDEILEARADHFLAAVVPHASGFGLALLDASTGEFRAAQVSDRRILVEELGRAGPREVILPAKSGLLDAVRASCPSALAQELEDPTVFDPRRAEEGLRRQLGTAALEGFGLGGLPGATQAAGAALAYLSQTQRASSASHIDRIQVYYPEGHLVLDEATRSNLELTRTIQGGRTKGSLLGLLDRTATAMGGRTLARWIGYPLLDLREIGRRHDSVEELSTRGVLRGELSGTLREVGDLERLLGRLSLGAGTARDCRLMGSSLSRLPALRKLLADCRSELLADLGPALEGLDDLAADLDRALEEDLPATTREGGMFRKGWDAELDELLDLSASGKEFLARLEAREREQTGIGSLKVRYNRVFGYFLEITKANLHLVPAHYARKQTTVNSERFTTEELQGYEEKVLTAEERRIERESKLFEELRGRILERAAAIKAAAGAIAVGDALLSLARVAAELGYVRPEVDEGDVLEIVEGRHPVVERALSGGEAFVPNDVLLDRSRNQVVVITGPNMAGKSTVLRQTALIALLAQAGSFVPASRARVGLVDRIFCRVGASDDLARGQSTFMVEMVETAAILHGATARSLVVLDEIGRGTSTFDGLSIAWAVAEHLHDRVGARTLFATHYHELVELARERERVQNATIAVTEQEGRVIFLRKLVAGGASRSYGIEVARLAGIPSEVLARAREILQNLEKNELDPEGRAVFAGKGRGRKNPPANQLGLFEPPPRPQIPAEVAGILEKLRSLDPDGITPRDALAILAELKARAG</sequence>
<dbReference type="GO" id="GO:0003684">
    <property type="term" value="F:damaged DNA binding"/>
    <property type="evidence" value="ECO:0007669"/>
    <property type="project" value="UniProtKB-UniRule"/>
</dbReference>
<keyword evidence="7 9" id="KW-0234">DNA repair</keyword>
<accession>A0A0K1PAY7</accession>
<dbReference type="Pfam" id="PF05190">
    <property type="entry name" value="MutS_IV"/>
    <property type="match status" value="1"/>
</dbReference>
<keyword evidence="6 9" id="KW-0238">DNA-binding</keyword>
<dbReference type="CDD" id="cd03284">
    <property type="entry name" value="ABC_MutS1"/>
    <property type="match status" value="1"/>
</dbReference>
<dbReference type="STRING" id="1391653.AKJ08_0963"/>
<dbReference type="SUPFAM" id="SSF52540">
    <property type="entry name" value="P-loop containing nucleoside triphosphate hydrolases"/>
    <property type="match status" value="1"/>
</dbReference>
<evidence type="ECO:0000256" key="1">
    <source>
        <dbReference type="ARBA" id="ARBA00006271"/>
    </source>
</evidence>
<evidence type="ECO:0000256" key="9">
    <source>
        <dbReference type="HAMAP-Rule" id="MF_00096"/>
    </source>
</evidence>
<comment type="function">
    <text evidence="8 9">This protein is involved in the repair of mismatches in DNA. It is possible that it carries out the mismatch recognition step. This protein has a weak ATPase activity.</text>
</comment>
<dbReference type="SUPFAM" id="SSF55271">
    <property type="entry name" value="DNA repair protein MutS, domain I"/>
    <property type="match status" value="1"/>
</dbReference>
<dbReference type="GO" id="GO:0005829">
    <property type="term" value="C:cytosol"/>
    <property type="evidence" value="ECO:0007669"/>
    <property type="project" value="TreeGrafter"/>
</dbReference>
<dbReference type="InterPro" id="IPR045076">
    <property type="entry name" value="MutS"/>
</dbReference>
<dbReference type="FunFam" id="1.10.1420.10:FF:000001">
    <property type="entry name" value="DNA mismatch repair protein MutS"/>
    <property type="match status" value="1"/>
</dbReference>
<dbReference type="PANTHER" id="PTHR11361">
    <property type="entry name" value="DNA MISMATCH REPAIR PROTEIN MUTS FAMILY MEMBER"/>
    <property type="match status" value="1"/>
</dbReference>
<gene>
    <name evidence="9" type="primary">mutS</name>
    <name evidence="13" type="ORF">AKJ08_0963</name>
</gene>
<keyword evidence="14" id="KW-1185">Reference proteome</keyword>
<dbReference type="Pfam" id="PF05188">
    <property type="entry name" value="MutS_II"/>
    <property type="match status" value="1"/>
</dbReference>
<feature type="domain" description="DNA mismatch repair proteins mutS family" evidence="12">
    <location>
        <begin position="707"/>
        <end position="723"/>
    </location>
</feature>
<feature type="region of interest" description="Disordered" evidence="11">
    <location>
        <begin position="829"/>
        <end position="852"/>
    </location>
</feature>
<dbReference type="InterPro" id="IPR007695">
    <property type="entry name" value="DNA_mismatch_repair_MutS-lik_N"/>
</dbReference>
<dbReference type="InterPro" id="IPR007696">
    <property type="entry name" value="DNA_mismatch_repair_MutS_core"/>
</dbReference>
<keyword evidence="3 9" id="KW-0547">Nucleotide-binding</keyword>
<dbReference type="SUPFAM" id="SSF48334">
    <property type="entry name" value="DNA repair protein MutS, domain III"/>
    <property type="match status" value="1"/>
</dbReference>
<dbReference type="Gene3D" id="3.30.420.110">
    <property type="entry name" value="MutS, connector domain"/>
    <property type="match status" value="1"/>
</dbReference>
<dbReference type="Pfam" id="PF00488">
    <property type="entry name" value="MutS_V"/>
    <property type="match status" value="1"/>
</dbReference>
<evidence type="ECO:0000256" key="10">
    <source>
        <dbReference type="RuleBase" id="RU003756"/>
    </source>
</evidence>
<dbReference type="PIRSF" id="PIRSF037677">
    <property type="entry name" value="DNA_mis_repair_Msh6"/>
    <property type="match status" value="1"/>
</dbReference>
<feature type="binding site" evidence="9">
    <location>
        <begin position="633"/>
        <end position="640"/>
    </location>
    <ligand>
        <name>ATP</name>
        <dbReference type="ChEBI" id="CHEBI:30616"/>
    </ligand>
</feature>
<protein>
    <recommendedName>
        <fullName evidence="2 9">DNA mismatch repair protein MutS</fullName>
    </recommendedName>
</protein>
<dbReference type="SMART" id="SM00533">
    <property type="entry name" value="MUTSd"/>
    <property type="match status" value="1"/>
</dbReference>
<proteinExistence type="inferred from homology"/>
<evidence type="ECO:0000256" key="8">
    <source>
        <dbReference type="ARBA" id="ARBA00024647"/>
    </source>
</evidence>
<dbReference type="InterPro" id="IPR005748">
    <property type="entry name" value="DNA_mismatch_repair_MutS"/>
</dbReference>
<dbReference type="HAMAP" id="MF_00096">
    <property type="entry name" value="MutS"/>
    <property type="match status" value="1"/>
</dbReference>
<evidence type="ECO:0000256" key="2">
    <source>
        <dbReference type="ARBA" id="ARBA00021982"/>
    </source>
</evidence>